<dbReference type="EMBL" id="VSRR010099539">
    <property type="protein sequence ID" value="MPC94688.1"/>
    <property type="molecule type" value="Genomic_DNA"/>
</dbReference>
<dbReference type="AlphaFoldDB" id="A0A5B7JNL4"/>
<name>A0A5B7JNL4_PORTR</name>
<keyword evidence="2" id="KW-1185">Reference proteome</keyword>
<dbReference type="Proteomes" id="UP000324222">
    <property type="component" value="Unassembled WGS sequence"/>
</dbReference>
<organism evidence="1 2">
    <name type="scientific">Portunus trituberculatus</name>
    <name type="common">Swimming crab</name>
    <name type="synonym">Neptunus trituberculatus</name>
    <dbReference type="NCBI Taxonomy" id="210409"/>
    <lineage>
        <taxon>Eukaryota</taxon>
        <taxon>Metazoa</taxon>
        <taxon>Ecdysozoa</taxon>
        <taxon>Arthropoda</taxon>
        <taxon>Crustacea</taxon>
        <taxon>Multicrustacea</taxon>
        <taxon>Malacostraca</taxon>
        <taxon>Eumalacostraca</taxon>
        <taxon>Eucarida</taxon>
        <taxon>Decapoda</taxon>
        <taxon>Pleocyemata</taxon>
        <taxon>Brachyura</taxon>
        <taxon>Eubrachyura</taxon>
        <taxon>Portunoidea</taxon>
        <taxon>Portunidae</taxon>
        <taxon>Portuninae</taxon>
        <taxon>Portunus</taxon>
    </lineage>
</organism>
<gene>
    <name evidence="1" type="ORF">E2C01_089868</name>
</gene>
<sequence>MNIANTHCNIEHSEVAANTYNMPARSGRSEGVNYTPLIGTSDEAIMLLSPRQVLTPSVPPLFIQRDVQMHH</sequence>
<proteinExistence type="predicted"/>
<reference evidence="1 2" key="1">
    <citation type="submission" date="2019-05" db="EMBL/GenBank/DDBJ databases">
        <title>Another draft genome of Portunus trituberculatus and its Hox gene families provides insights of decapod evolution.</title>
        <authorList>
            <person name="Jeong J.-H."/>
            <person name="Song I."/>
            <person name="Kim S."/>
            <person name="Choi T."/>
            <person name="Kim D."/>
            <person name="Ryu S."/>
            <person name="Kim W."/>
        </authorList>
    </citation>
    <scope>NUCLEOTIDE SEQUENCE [LARGE SCALE GENOMIC DNA]</scope>
    <source>
        <tissue evidence="1">Muscle</tissue>
    </source>
</reference>
<evidence type="ECO:0000313" key="2">
    <source>
        <dbReference type="Proteomes" id="UP000324222"/>
    </source>
</evidence>
<accession>A0A5B7JNL4</accession>
<evidence type="ECO:0000313" key="1">
    <source>
        <dbReference type="EMBL" id="MPC94688.1"/>
    </source>
</evidence>
<protein>
    <submittedName>
        <fullName evidence="1">Uncharacterized protein</fullName>
    </submittedName>
</protein>
<comment type="caution">
    <text evidence="1">The sequence shown here is derived from an EMBL/GenBank/DDBJ whole genome shotgun (WGS) entry which is preliminary data.</text>
</comment>